<evidence type="ECO:0000313" key="19">
    <source>
        <dbReference type="Proteomes" id="UP000515159"/>
    </source>
</evidence>
<name>A0A6P8P530_GEOSA</name>
<feature type="domain" description="OCEL" evidence="18">
    <location>
        <begin position="406"/>
        <end position="514"/>
    </location>
</feature>
<keyword evidence="11 13" id="KW-1015">Disulfide bond</keyword>
<keyword evidence="4" id="KW-1003">Cell membrane</keyword>
<dbReference type="GeneID" id="117352149"/>
<dbReference type="CTD" id="100506658"/>
<evidence type="ECO:0000256" key="10">
    <source>
        <dbReference type="ARBA" id="ARBA00023136"/>
    </source>
</evidence>
<comment type="subcellular location">
    <subcellularLocation>
        <location evidence="12">Cell membrane</location>
        <topology evidence="12">Multi-pass membrane protein</topology>
    </subcellularLocation>
    <subcellularLocation>
        <location evidence="12">Cell junction</location>
        <location evidence="12">Tight junction</location>
    </subcellularLocation>
</comment>
<dbReference type="PANTHER" id="PTHR23288">
    <property type="entry name" value="OCCLUDIN AND RNA POLYMERASE II ELONGATION FACTOR ELL"/>
    <property type="match status" value="1"/>
</dbReference>
<proteinExistence type="inferred from homology"/>
<dbReference type="KEGG" id="gsh:117352149"/>
<dbReference type="PROSITE" id="PS51225">
    <property type="entry name" value="MARVEL"/>
    <property type="match status" value="1"/>
</dbReference>
<evidence type="ECO:0000259" key="18">
    <source>
        <dbReference type="PROSITE" id="PS51980"/>
    </source>
</evidence>
<dbReference type="PIRSF" id="PIRSF005993">
    <property type="entry name" value="Occludin"/>
    <property type="match status" value="1"/>
</dbReference>
<evidence type="ECO:0000256" key="8">
    <source>
        <dbReference type="ARBA" id="ARBA00022989"/>
    </source>
</evidence>
<evidence type="ECO:0000256" key="4">
    <source>
        <dbReference type="ARBA" id="ARBA00022475"/>
    </source>
</evidence>
<keyword evidence="7 12" id="KW-0965">Cell junction</keyword>
<dbReference type="OrthoDB" id="8867927at2759"/>
<feature type="transmembrane region" description="Helical" evidence="16">
    <location>
        <begin position="171"/>
        <end position="195"/>
    </location>
</feature>
<dbReference type="GO" id="GO:0005923">
    <property type="term" value="C:bicellular tight junction"/>
    <property type="evidence" value="ECO:0007669"/>
    <property type="project" value="UniProtKB-SubCell"/>
</dbReference>
<feature type="compositionally biased region" description="Polar residues" evidence="15">
    <location>
        <begin position="360"/>
        <end position="372"/>
    </location>
</feature>
<keyword evidence="5" id="KW-0597">Phosphoprotein</keyword>
<feature type="region of interest" description="Disordered" evidence="15">
    <location>
        <begin position="484"/>
        <end position="514"/>
    </location>
</feature>
<feature type="disulfide bond" evidence="13">
    <location>
        <begin position="216"/>
        <end position="237"/>
    </location>
</feature>
<dbReference type="InterPro" id="IPR031176">
    <property type="entry name" value="ELL/occludin"/>
</dbReference>
<evidence type="ECO:0000256" key="9">
    <source>
        <dbReference type="ARBA" id="ARBA00023054"/>
    </source>
</evidence>
<dbReference type="InterPro" id="IPR008253">
    <property type="entry name" value="Marvel"/>
</dbReference>
<evidence type="ECO:0000259" key="17">
    <source>
        <dbReference type="PROSITE" id="PS51225"/>
    </source>
</evidence>
<dbReference type="Pfam" id="PF01284">
    <property type="entry name" value="MARVEL"/>
    <property type="match status" value="1"/>
</dbReference>
<keyword evidence="10 12" id="KW-0472">Membrane</keyword>
<feature type="transmembrane region" description="Helical" evidence="16">
    <location>
        <begin position="244"/>
        <end position="265"/>
    </location>
</feature>
<keyword evidence="8 16" id="KW-1133">Transmembrane helix</keyword>
<dbReference type="GO" id="GO:0016324">
    <property type="term" value="C:apical plasma membrane"/>
    <property type="evidence" value="ECO:0007669"/>
    <property type="project" value="TreeGrafter"/>
</dbReference>
<feature type="domain" description="MARVEL" evidence="17">
    <location>
        <begin position="55"/>
        <end position="269"/>
    </location>
</feature>
<dbReference type="RefSeq" id="XP_033784272.1">
    <property type="nucleotide sequence ID" value="XM_033928381.1"/>
</dbReference>
<organism evidence="19 20">
    <name type="scientific">Geotrypetes seraphini</name>
    <name type="common">Gaboon caecilian</name>
    <name type="synonym">Caecilia seraphini</name>
    <dbReference type="NCBI Taxonomy" id="260995"/>
    <lineage>
        <taxon>Eukaryota</taxon>
        <taxon>Metazoa</taxon>
        <taxon>Chordata</taxon>
        <taxon>Craniata</taxon>
        <taxon>Vertebrata</taxon>
        <taxon>Euteleostomi</taxon>
        <taxon>Amphibia</taxon>
        <taxon>Gymnophiona</taxon>
        <taxon>Geotrypetes</taxon>
    </lineage>
</organism>
<evidence type="ECO:0000256" key="3">
    <source>
        <dbReference type="ARBA" id="ARBA00022427"/>
    </source>
</evidence>
<comment type="similarity">
    <text evidence="1 12 14">Belongs to the ELL/occludin family.</text>
</comment>
<dbReference type="AlphaFoldDB" id="A0A6P8P530"/>
<feature type="compositionally biased region" description="Basic and acidic residues" evidence="15">
    <location>
        <begin position="505"/>
        <end position="514"/>
    </location>
</feature>
<protein>
    <recommendedName>
        <fullName evidence="2 12">Occludin</fullName>
    </recommendedName>
</protein>
<evidence type="ECO:0000256" key="1">
    <source>
        <dbReference type="ARBA" id="ARBA00009171"/>
    </source>
</evidence>
<dbReference type="InParanoid" id="A0A6P8P530"/>
<dbReference type="GO" id="GO:0070830">
    <property type="term" value="P:bicellular tight junction assembly"/>
    <property type="evidence" value="ECO:0007669"/>
    <property type="project" value="InterPro"/>
</dbReference>
<feature type="region of interest" description="Disordered" evidence="15">
    <location>
        <begin position="359"/>
        <end position="402"/>
    </location>
</feature>
<dbReference type="Gene3D" id="6.10.140.340">
    <property type="match status" value="1"/>
</dbReference>
<keyword evidence="19" id="KW-1185">Reference proteome</keyword>
<feature type="transmembrane region" description="Helical" evidence="16">
    <location>
        <begin position="140"/>
        <end position="159"/>
    </location>
</feature>
<evidence type="ECO:0000256" key="7">
    <source>
        <dbReference type="ARBA" id="ARBA00022949"/>
    </source>
</evidence>
<dbReference type="Proteomes" id="UP000515159">
    <property type="component" value="Chromosome 1"/>
</dbReference>
<feature type="compositionally biased region" description="Basic residues" evidence="15">
    <location>
        <begin position="488"/>
        <end position="504"/>
    </location>
</feature>
<evidence type="ECO:0000256" key="15">
    <source>
        <dbReference type="SAM" id="MobiDB-lite"/>
    </source>
</evidence>
<accession>A0A6P8P530</accession>
<dbReference type="Pfam" id="PF07303">
    <property type="entry name" value="Occludin_ELL"/>
    <property type="match status" value="1"/>
</dbReference>
<evidence type="ECO:0000256" key="14">
    <source>
        <dbReference type="PROSITE-ProRule" id="PRU01324"/>
    </source>
</evidence>
<dbReference type="PROSITE" id="PS51980">
    <property type="entry name" value="OCEL"/>
    <property type="match status" value="1"/>
</dbReference>
<gene>
    <name evidence="20" type="primary">OCLN</name>
</gene>
<dbReference type="SUPFAM" id="SSF144292">
    <property type="entry name" value="occludin/ELL-like"/>
    <property type="match status" value="1"/>
</dbReference>
<dbReference type="GO" id="GO:0031410">
    <property type="term" value="C:cytoplasmic vesicle"/>
    <property type="evidence" value="ECO:0007669"/>
    <property type="project" value="TreeGrafter"/>
</dbReference>
<feature type="transmembrane region" description="Helical" evidence="16">
    <location>
        <begin position="62"/>
        <end position="84"/>
    </location>
</feature>
<evidence type="ECO:0000313" key="20">
    <source>
        <dbReference type="RefSeq" id="XP_033784272.1"/>
    </source>
</evidence>
<keyword evidence="3 12" id="KW-0796">Tight junction</keyword>
<evidence type="ECO:0000256" key="13">
    <source>
        <dbReference type="PIRSR" id="PIRSR005993-1"/>
    </source>
</evidence>
<dbReference type="PRINTS" id="PR01258">
    <property type="entry name" value="OCCLUDIN"/>
</dbReference>
<dbReference type="InterPro" id="IPR002958">
    <property type="entry name" value="Occludin"/>
</dbReference>
<dbReference type="FunCoup" id="A0A6P8P530">
    <property type="interactions" value="775"/>
</dbReference>
<evidence type="ECO:0000256" key="16">
    <source>
        <dbReference type="SAM" id="Phobius"/>
    </source>
</evidence>
<dbReference type="PANTHER" id="PTHR23288:SF4">
    <property type="entry name" value="OCCLUDIN"/>
    <property type="match status" value="1"/>
</dbReference>
<dbReference type="InterPro" id="IPR010844">
    <property type="entry name" value="Occludin_ELL"/>
</dbReference>
<sequence length="514" mass="57878">MTVRPMESPPPYRPDDFKPSYYAPSKDMYGVEVRSQPAFSYYPEDEVQHFYKWTSPPGIIKVMSILIVVMSIGIFACVASTLAWDLDFSGSGLGYPMYGSYGGNYGSFGSGYGSYGGGSNFGYGFGYGGNYTDPRAAKGFMLAMAAFCFLCGIIIFVITVTRIQMSRTRRFYLIVIIVSAILGTMTLIATIVYIMGVNPVAQASGSVFYTQIVSLCSQYYSPATTGVFVNQYLYHYCVVEPQEAIAIVLGFLIIVAFALIIFFAVKTRNKINDCGKSNIMWDKNVFSGEGVPNVEEWVKNVSVDPEQFPPLAEYTDRVNGSVADYSRTNGVGAYPDASYRNSPDPEVVYPLKNEFHKPSNVYSSSSDATPKKSQQKKRAGRPRRTDTAFDTDYTTGGESCEELDDDDWEREYPHITSDQQRQEYKHEFDSGLQEYKKLQADLEEIHNILAQVDRELDDLPEESEAYKVAADKYNRLKEIKASADYQNKKRRSKQLKQKLSHIKRMVSDYDNQKL</sequence>
<evidence type="ECO:0000256" key="11">
    <source>
        <dbReference type="ARBA" id="ARBA00023157"/>
    </source>
</evidence>
<keyword evidence="6 12" id="KW-0812">Transmembrane</keyword>
<evidence type="ECO:0000256" key="6">
    <source>
        <dbReference type="ARBA" id="ARBA00022692"/>
    </source>
</evidence>
<evidence type="ECO:0000256" key="2">
    <source>
        <dbReference type="ARBA" id="ARBA00016772"/>
    </source>
</evidence>
<keyword evidence="9" id="KW-0175">Coiled coil</keyword>
<evidence type="ECO:0000256" key="5">
    <source>
        <dbReference type="ARBA" id="ARBA00022553"/>
    </source>
</evidence>
<feature type="compositionally biased region" description="Basic residues" evidence="15">
    <location>
        <begin position="373"/>
        <end position="382"/>
    </location>
</feature>
<reference evidence="20" key="1">
    <citation type="submission" date="2025-08" db="UniProtKB">
        <authorList>
            <consortium name="RefSeq"/>
        </authorList>
    </citation>
    <scope>IDENTIFICATION</scope>
</reference>
<evidence type="ECO:0000256" key="12">
    <source>
        <dbReference type="PIRNR" id="PIRNR005993"/>
    </source>
</evidence>
<comment type="function">
    <text evidence="12">May play a role in the formation and regulation of the tight junction (TJ) paracellular permeability barrier.</text>
</comment>